<feature type="transmembrane region" description="Helical" evidence="9">
    <location>
        <begin position="210"/>
        <end position="229"/>
    </location>
</feature>
<dbReference type="Gene3D" id="1.20.1720.10">
    <property type="entry name" value="Multidrug resistance protein D"/>
    <property type="match status" value="1"/>
</dbReference>
<dbReference type="Gene3D" id="1.10.10.10">
    <property type="entry name" value="Winged helix-like DNA-binding domain superfamily/Winged helix DNA-binding domain"/>
    <property type="match status" value="1"/>
</dbReference>
<feature type="region of interest" description="Disordered" evidence="8">
    <location>
        <begin position="667"/>
        <end position="742"/>
    </location>
</feature>
<organism evidence="11 12">
    <name type="scientific">Mycobacterium yunnanensis</name>
    <dbReference type="NCBI Taxonomy" id="368477"/>
    <lineage>
        <taxon>Bacteria</taxon>
        <taxon>Bacillati</taxon>
        <taxon>Actinomycetota</taxon>
        <taxon>Actinomycetes</taxon>
        <taxon>Mycobacteriales</taxon>
        <taxon>Mycobacteriaceae</taxon>
        <taxon>Mycobacterium</taxon>
    </lineage>
</organism>
<evidence type="ECO:0000256" key="6">
    <source>
        <dbReference type="ARBA" id="ARBA00022989"/>
    </source>
</evidence>
<evidence type="ECO:0000256" key="7">
    <source>
        <dbReference type="ARBA" id="ARBA00023136"/>
    </source>
</evidence>
<feature type="compositionally biased region" description="Pro residues" evidence="8">
    <location>
        <begin position="726"/>
        <end position="742"/>
    </location>
</feature>
<keyword evidence="6 9" id="KW-1133">Transmembrane helix</keyword>
<feature type="transmembrane region" description="Helical" evidence="9">
    <location>
        <begin position="177"/>
        <end position="198"/>
    </location>
</feature>
<feature type="transmembrane region" description="Helical" evidence="9">
    <location>
        <begin position="276"/>
        <end position="298"/>
    </location>
</feature>
<sequence>MTDTVTEPPRSNDVQIDPSRRNLIFTAVLLGMLLAALDQTIVATALPTVVADLGGAGHQAWVVTSYLLASTIVTAIVGKLGDLFGRKPVFIAAVLFFMAGSVLCGLAGSMPMLVAARALQGIGGGAIMVTATAVIGEVIPLRERGKYQGALGAVFGVTTVIGPLLGGFFTDHLSWRWAFWINVPVAVVVLAVAVVAIPNLSGRARPVIDYAGIVLVGLGATGLTLATSWGGSEYAWGSAMIIGLFAGSVVAIAAFVAVELRAREPILPMRLFREPVFAVCCALSFVVGFAMLGALTFLPTFMQFVDGVSATTSGLHTLPMVLGLLTMSISSGVIVGRTGKYKIFPVAGTAVMAVGFVLLSRMGPDTPTWEQSLYLVILGAGIGMCMQVLVLIVQNTVDFADLGVATSGVTFFRTIGSSFGAAVFGSLFNNFLEDPLADAVAKSGAPPAAAQSPDALHALSPEMAAPIASAYADALDQVFLYAAPVAIVGFVLALLLKQVPLRSNDVSIAADMGEGFAMPTTDSPDDLLKNAVGRLIKQGSGMQLRAIAERPGSQLDISRLWALLQVYRFGQAAGEARLSDIAEHVRLPREILEPAFDRLALTGYAERTKDQFWLTPAGARQIEQFRAATLEWLTSGLTQSAGLEVRPDRTQVRQALDRVTQDVLVQRDYSEDATQAMRMRPARRASHPPRRPPTPMPPRAQPPRPRAPMPPPPRQAGDPPTTRLRPPGPPPRGPQPPRPPQR</sequence>
<dbReference type="InterPro" id="IPR004638">
    <property type="entry name" value="EmrB-like"/>
</dbReference>
<evidence type="ECO:0000256" key="4">
    <source>
        <dbReference type="ARBA" id="ARBA00022475"/>
    </source>
</evidence>
<feature type="transmembrane region" description="Helical" evidence="9">
    <location>
        <begin position="235"/>
        <end position="256"/>
    </location>
</feature>
<evidence type="ECO:0000256" key="3">
    <source>
        <dbReference type="ARBA" id="ARBA00022448"/>
    </source>
</evidence>
<feature type="transmembrane region" description="Helical" evidence="9">
    <location>
        <begin position="23"/>
        <end position="46"/>
    </location>
</feature>
<keyword evidence="7 9" id="KW-0472">Membrane</keyword>
<evidence type="ECO:0000313" key="11">
    <source>
        <dbReference type="EMBL" id="MCV7421365.1"/>
    </source>
</evidence>
<proteinExistence type="inferred from homology"/>
<reference evidence="11" key="2">
    <citation type="journal article" date="2022" name="BMC Genomics">
        <title>Comparative genome analysis of mycobacteria focusing on tRNA and non-coding RNA.</title>
        <authorList>
            <person name="Behra P.R.K."/>
            <person name="Pettersson B.M.F."/>
            <person name="Ramesh M."/>
            <person name="Das S."/>
            <person name="Dasgupta S."/>
            <person name="Kirsebom L.A."/>
        </authorList>
    </citation>
    <scope>NUCLEOTIDE SEQUENCE</scope>
    <source>
        <strain evidence="11">DSM 44838</strain>
    </source>
</reference>
<evidence type="ECO:0000313" key="12">
    <source>
        <dbReference type="Proteomes" id="UP001141629"/>
    </source>
</evidence>
<feature type="transmembrane region" description="Helical" evidence="9">
    <location>
        <begin position="343"/>
        <end position="360"/>
    </location>
</feature>
<comment type="caution">
    <text evidence="11">The sequence shown here is derived from an EMBL/GenBank/DDBJ whole genome shotgun (WGS) entry which is preliminary data.</text>
</comment>
<dbReference type="Proteomes" id="UP001141629">
    <property type="component" value="Unassembled WGS sequence"/>
</dbReference>
<feature type="transmembrane region" description="Helical" evidence="9">
    <location>
        <begin position="89"/>
        <end position="108"/>
    </location>
</feature>
<reference evidence="11" key="1">
    <citation type="submission" date="2020-07" db="EMBL/GenBank/DDBJ databases">
        <authorList>
            <person name="Pettersson B.M.F."/>
            <person name="Behra P.R.K."/>
            <person name="Ramesh M."/>
            <person name="Das S."/>
            <person name="Dasgupta S."/>
            <person name="Kirsebom L.A."/>
        </authorList>
    </citation>
    <scope>NUCLEOTIDE SEQUENCE</scope>
    <source>
        <strain evidence="11">DSM 44838</strain>
    </source>
</reference>
<protein>
    <submittedName>
        <fullName evidence="11">MFS transporter</fullName>
    </submittedName>
</protein>
<dbReference type="SUPFAM" id="SSF103473">
    <property type="entry name" value="MFS general substrate transporter"/>
    <property type="match status" value="1"/>
</dbReference>
<dbReference type="EMBL" id="JACKVK010000008">
    <property type="protein sequence ID" value="MCV7421365.1"/>
    <property type="molecule type" value="Genomic_DNA"/>
</dbReference>
<keyword evidence="12" id="KW-1185">Reference proteome</keyword>
<evidence type="ECO:0000256" key="1">
    <source>
        <dbReference type="ARBA" id="ARBA00004651"/>
    </source>
</evidence>
<feature type="transmembrane region" description="Helical" evidence="9">
    <location>
        <begin position="372"/>
        <end position="392"/>
    </location>
</feature>
<feature type="compositionally biased region" description="Low complexity" evidence="8">
    <location>
        <begin position="715"/>
        <end position="725"/>
    </location>
</feature>
<dbReference type="PROSITE" id="PS50850">
    <property type="entry name" value="MFS"/>
    <property type="match status" value="1"/>
</dbReference>
<keyword evidence="3" id="KW-0813">Transport</keyword>
<evidence type="ECO:0000259" key="10">
    <source>
        <dbReference type="PROSITE" id="PS50850"/>
    </source>
</evidence>
<feature type="transmembrane region" description="Helical" evidence="9">
    <location>
        <begin position="147"/>
        <end position="165"/>
    </location>
</feature>
<dbReference type="AlphaFoldDB" id="A0A9X2Z1U0"/>
<feature type="transmembrane region" description="Helical" evidence="9">
    <location>
        <begin position="58"/>
        <end position="77"/>
    </location>
</feature>
<dbReference type="RefSeq" id="WP_263996140.1">
    <property type="nucleotide sequence ID" value="NZ_JACKVK010000008.1"/>
</dbReference>
<dbReference type="FunFam" id="1.20.1720.10:FF:000004">
    <property type="entry name" value="EmrB/QacA family drug resistance transporter"/>
    <property type="match status" value="1"/>
</dbReference>
<gene>
    <name evidence="11" type="ORF">H7K45_12505</name>
</gene>
<comment type="subcellular location">
    <subcellularLocation>
        <location evidence="1">Cell membrane</location>
        <topology evidence="1">Multi-pass membrane protein</topology>
    </subcellularLocation>
</comment>
<evidence type="ECO:0000256" key="5">
    <source>
        <dbReference type="ARBA" id="ARBA00022692"/>
    </source>
</evidence>
<keyword evidence="5 9" id="KW-0812">Transmembrane</keyword>
<dbReference type="PANTHER" id="PTHR23501:SF197">
    <property type="entry name" value="COMD"/>
    <property type="match status" value="1"/>
</dbReference>
<comment type="similarity">
    <text evidence="2">Belongs to the major facilitator superfamily. TCR/Tet family.</text>
</comment>
<dbReference type="InterPro" id="IPR036259">
    <property type="entry name" value="MFS_trans_sf"/>
</dbReference>
<dbReference type="GO" id="GO:0005886">
    <property type="term" value="C:plasma membrane"/>
    <property type="evidence" value="ECO:0007669"/>
    <property type="project" value="UniProtKB-SubCell"/>
</dbReference>
<accession>A0A9X2Z1U0</accession>
<dbReference type="InterPro" id="IPR020846">
    <property type="entry name" value="MFS_dom"/>
</dbReference>
<dbReference type="InterPro" id="IPR036388">
    <property type="entry name" value="WH-like_DNA-bd_sf"/>
</dbReference>
<evidence type="ECO:0000256" key="8">
    <source>
        <dbReference type="SAM" id="MobiDB-lite"/>
    </source>
</evidence>
<feature type="transmembrane region" description="Helical" evidence="9">
    <location>
        <begin position="114"/>
        <end position="135"/>
    </location>
</feature>
<evidence type="ECO:0000256" key="2">
    <source>
        <dbReference type="ARBA" id="ARBA00007520"/>
    </source>
</evidence>
<dbReference type="CDD" id="cd17502">
    <property type="entry name" value="MFS_Azr1_MDR_like"/>
    <property type="match status" value="1"/>
</dbReference>
<dbReference type="Pfam" id="PF07690">
    <property type="entry name" value="MFS_1"/>
    <property type="match status" value="1"/>
</dbReference>
<dbReference type="Gene3D" id="1.20.1250.20">
    <property type="entry name" value="MFS general substrate transporter like domains"/>
    <property type="match status" value="1"/>
</dbReference>
<feature type="domain" description="Major facilitator superfamily (MFS) profile" evidence="10">
    <location>
        <begin position="24"/>
        <end position="501"/>
    </location>
</feature>
<dbReference type="NCBIfam" id="TIGR00711">
    <property type="entry name" value="efflux_EmrB"/>
    <property type="match status" value="1"/>
</dbReference>
<name>A0A9X2Z1U0_9MYCO</name>
<dbReference type="PRINTS" id="PR01036">
    <property type="entry name" value="TCRTETB"/>
</dbReference>
<keyword evidence="4" id="KW-1003">Cell membrane</keyword>
<dbReference type="InterPro" id="IPR036390">
    <property type="entry name" value="WH_DNA-bd_sf"/>
</dbReference>
<dbReference type="SUPFAM" id="SSF46785">
    <property type="entry name" value="Winged helix' DNA-binding domain"/>
    <property type="match status" value="1"/>
</dbReference>
<feature type="transmembrane region" description="Helical" evidence="9">
    <location>
        <begin position="318"/>
        <end position="336"/>
    </location>
</feature>
<feature type="transmembrane region" description="Helical" evidence="9">
    <location>
        <begin position="404"/>
        <end position="428"/>
    </location>
</feature>
<feature type="compositionally biased region" description="Pro residues" evidence="8">
    <location>
        <begin position="691"/>
        <end position="714"/>
    </location>
</feature>
<dbReference type="PANTHER" id="PTHR23501">
    <property type="entry name" value="MAJOR FACILITATOR SUPERFAMILY"/>
    <property type="match status" value="1"/>
</dbReference>
<feature type="transmembrane region" description="Helical" evidence="9">
    <location>
        <begin position="478"/>
        <end position="496"/>
    </location>
</feature>
<feature type="compositionally biased region" description="Basic residues" evidence="8">
    <location>
        <begin position="680"/>
        <end position="690"/>
    </location>
</feature>
<evidence type="ECO:0000256" key="9">
    <source>
        <dbReference type="SAM" id="Phobius"/>
    </source>
</evidence>
<dbReference type="InterPro" id="IPR011701">
    <property type="entry name" value="MFS"/>
</dbReference>
<dbReference type="GO" id="GO:0022857">
    <property type="term" value="F:transmembrane transporter activity"/>
    <property type="evidence" value="ECO:0007669"/>
    <property type="project" value="InterPro"/>
</dbReference>